<keyword evidence="4" id="KW-0175">Coiled coil</keyword>
<comment type="subcellular location">
    <subcellularLocation>
        <location evidence="1">Membrane</location>
        <topology evidence="1">Single-pass membrane protein</topology>
    </subcellularLocation>
</comment>
<evidence type="ECO:0000256" key="3">
    <source>
        <dbReference type="ARBA" id="ARBA00022989"/>
    </source>
</evidence>
<reference evidence="8 9" key="1">
    <citation type="submission" date="2018-11" db="EMBL/GenBank/DDBJ databases">
        <authorList>
            <consortium name="Pathogen Informatics"/>
        </authorList>
    </citation>
    <scope>NUCLEOTIDE SEQUENCE [LARGE SCALE GENOMIC DNA]</scope>
</reference>
<feature type="domain" description="DUF1279" evidence="7">
    <location>
        <begin position="66"/>
        <end position="149"/>
    </location>
</feature>
<dbReference type="InterPro" id="IPR009688">
    <property type="entry name" value="FAM210A/B-like_dom"/>
</dbReference>
<evidence type="ECO:0000256" key="2">
    <source>
        <dbReference type="ARBA" id="ARBA00022692"/>
    </source>
</evidence>
<evidence type="ECO:0000256" key="1">
    <source>
        <dbReference type="ARBA" id="ARBA00004167"/>
    </source>
</evidence>
<gene>
    <name evidence="8" type="ORF">TTAC_LOCUS9295</name>
</gene>
<dbReference type="EMBL" id="UYWX01020750">
    <property type="protein sequence ID" value="VDM34061.1"/>
    <property type="molecule type" value="Genomic_DNA"/>
</dbReference>
<proteinExistence type="predicted"/>
<evidence type="ECO:0000256" key="6">
    <source>
        <dbReference type="SAM" id="Phobius"/>
    </source>
</evidence>
<organism evidence="8 9">
    <name type="scientific">Hydatigena taeniaeformis</name>
    <name type="common">Feline tapeworm</name>
    <name type="synonym">Taenia taeniaeformis</name>
    <dbReference type="NCBI Taxonomy" id="6205"/>
    <lineage>
        <taxon>Eukaryota</taxon>
        <taxon>Metazoa</taxon>
        <taxon>Spiralia</taxon>
        <taxon>Lophotrochozoa</taxon>
        <taxon>Platyhelminthes</taxon>
        <taxon>Cestoda</taxon>
        <taxon>Eucestoda</taxon>
        <taxon>Cyclophyllidea</taxon>
        <taxon>Taeniidae</taxon>
        <taxon>Hydatigera</taxon>
    </lineage>
</organism>
<dbReference type="AlphaFoldDB" id="A0A3P7FDU6"/>
<evidence type="ECO:0000313" key="8">
    <source>
        <dbReference type="EMBL" id="VDM34061.1"/>
    </source>
</evidence>
<dbReference type="Proteomes" id="UP000274429">
    <property type="component" value="Unassembled WGS sequence"/>
</dbReference>
<keyword evidence="3 6" id="KW-1133">Transmembrane helix</keyword>
<dbReference type="PANTHER" id="PTHR21377:SF1">
    <property type="entry name" value="PROTEIN FAM210A"/>
    <property type="match status" value="1"/>
</dbReference>
<dbReference type="GO" id="GO:0005739">
    <property type="term" value="C:mitochondrion"/>
    <property type="evidence" value="ECO:0007669"/>
    <property type="project" value="TreeGrafter"/>
</dbReference>
<keyword evidence="2 6" id="KW-0812">Transmembrane</keyword>
<dbReference type="OrthoDB" id="5874039at2759"/>
<feature type="transmembrane region" description="Helical" evidence="6">
    <location>
        <begin position="78"/>
        <end position="101"/>
    </location>
</feature>
<evidence type="ECO:0000313" key="9">
    <source>
        <dbReference type="Proteomes" id="UP000274429"/>
    </source>
</evidence>
<dbReference type="Pfam" id="PF06916">
    <property type="entry name" value="FAM210A-B_dom"/>
    <property type="match status" value="1"/>
</dbReference>
<keyword evidence="5 6" id="KW-0472">Membrane</keyword>
<feature type="transmembrane region" description="Helical" evidence="6">
    <location>
        <begin position="121"/>
        <end position="139"/>
    </location>
</feature>
<name>A0A3P7FDU6_HYDTA</name>
<dbReference type="GO" id="GO:0016020">
    <property type="term" value="C:membrane"/>
    <property type="evidence" value="ECO:0007669"/>
    <property type="project" value="UniProtKB-SubCell"/>
</dbReference>
<accession>A0A3P7FDU6</accession>
<keyword evidence="9" id="KW-1185">Reference proteome</keyword>
<evidence type="ECO:0000259" key="7">
    <source>
        <dbReference type="Pfam" id="PF06916"/>
    </source>
</evidence>
<evidence type="ECO:0000256" key="5">
    <source>
        <dbReference type="ARBA" id="ARBA00023136"/>
    </source>
</evidence>
<protein>
    <recommendedName>
        <fullName evidence="7">DUF1279 domain-containing protein</fullName>
    </recommendedName>
</protein>
<dbReference type="InterPro" id="IPR045866">
    <property type="entry name" value="FAM210A/B-like"/>
</dbReference>
<dbReference type="PANTHER" id="PTHR21377">
    <property type="entry name" value="PROTEIN FAM210B, MITOCHONDRIAL"/>
    <property type="match status" value="1"/>
</dbReference>
<sequence>MILLPIRSPQSPHCYYSCFSKIPWPLPCTYGALPALSQSSGFLSTQSISSEKKSETDPGKSVSLVQRFKNAYKVYGKVLIVVHGVTSAAWLGLFYLVAYSGLDVVSALKGVKSLEWLVEPMVARGLGFWATALLLYKLVTPFRYLATVAASRYVVHILRARGLAPPLTEEDRLRNLARQGVRLSRTRLRQSSDQLLVSLHAPELMLKPFRVAGGSVGVFASAYVLYKVAAPLRYALTLWLTPVIVRRLRLGGRLPPLAEQDRLRNLALEGAKRTRERLRRRQKKRSRILRK</sequence>
<evidence type="ECO:0000256" key="4">
    <source>
        <dbReference type="ARBA" id="ARBA00023054"/>
    </source>
</evidence>